<comment type="caution">
    <text evidence="15">The sequence shown here is derived from an EMBL/GenBank/DDBJ whole genome shotgun (WGS) entry which is preliminary data.</text>
</comment>
<dbReference type="InterPro" id="IPR036942">
    <property type="entry name" value="Beta-barrel_TonB_sf"/>
</dbReference>
<dbReference type="GO" id="GO:0009279">
    <property type="term" value="C:cell outer membrane"/>
    <property type="evidence" value="ECO:0007669"/>
    <property type="project" value="UniProtKB-SubCell"/>
</dbReference>
<dbReference type="GO" id="GO:0006826">
    <property type="term" value="P:iron ion transport"/>
    <property type="evidence" value="ECO:0007669"/>
    <property type="project" value="UniProtKB-KW"/>
</dbReference>
<evidence type="ECO:0000256" key="2">
    <source>
        <dbReference type="ARBA" id="ARBA00022448"/>
    </source>
</evidence>
<dbReference type="EMBL" id="SZQL01000015">
    <property type="protein sequence ID" value="TKK66412.1"/>
    <property type="molecule type" value="Genomic_DNA"/>
</dbReference>
<comment type="subcellular location">
    <subcellularLocation>
        <location evidence="1 11">Cell outer membrane</location>
        <topology evidence="1 11">Multi-pass membrane protein</topology>
    </subcellularLocation>
</comment>
<keyword evidence="5 11" id="KW-0812">Transmembrane</keyword>
<keyword evidence="10 11" id="KW-0998">Cell outer membrane</keyword>
<keyword evidence="8 12" id="KW-0798">TonB box</keyword>
<dbReference type="InterPro" id="IPR012910">
    <property type="entry name" value="Plug_dom"/>
</dbReference>
<keyword evidence="4" id="KW-0410">Iron transport</keyword>
<dbReference type="SUPFAM" id="SSF56935">
    <property type="entry name" value="Porins"/>
    <property type="match status" value="1"/>
</dbReference>
<proteinExistence type="inferred from homology"/>
<dbReference type="RefSeq" id="WP_137263145.1">
    <property type="nucleotide sequence ID" value="NZ_SZQL01000015.1"/>
</dbReference>
<keyword evidence="3 11" id="KW-1134">Transmembrane beta strand</keyword>
<keyword evidence="16" id="KW-1185">Reference proteome</keyword>
<evidence type="ECO:0000256" key="12">
    <source>
        <dbReference type="RuleBase" id="RU003357"/>
    </source>
</evidence>
<keyword evidence="6" id="KW-0408">Iron</keyword>
<dbReference type="Proteomes" id="UP000305848">
    <property type="component" value="Unassembled WGS sequence"/>
</dbReference>
<dbReference type="Gene3D" id="2.170.130.10">
    <property type="entry name" value="TonB-dependent receptor, plug domain"/>
    <property type="match status" value="1"/>
</dbReference>
<evidence type="ECO:0000256" key="1">
    <source>
        <dbReference type="ARBA" id="ARBA00004571"/>
    </source>
</evidence>
<accession>A0A4U3KVN3</accession>
<evidence type="ECO:0000256" key="7">
    <source>
        <dbReference type="ARBA" id="ARBA00023065"/>
    </source>
</evidence>
<evidence type="ECO:0000256" key="10">
    <source>
        <dbReference type="ARBA" id="ARBA00023237"/>
    </source>
</evidence>
<sequence length="736" mass="83058">MKNINFSSVHIGAICERIFNWLIFCPLFLLNKLQLHFYYMFFQKLLFVVLFFPFYNWSIAQQKDTATVHEDTTVTAFSLASRTLDSVTVTAFNLQSSWQDAPAAIAVVTPQQLQLLNNVSLVPVLNTVPGVRMEERSPGSYRLSVRGSLLRSPFGVRNVKVYWNDIPLTDAGGNTYLQLVDISQIQSLEIIKGPASSLYGANTGGAVILHSGNYFTPKTNTYKASVSGASYGLLNEQAAWMHNGKNFKTSIQQTHLQSDGYREHSAMRRDMIKWDGSWQISDKEKLSFISFYSDLYYQTPGGLTASQLGTDTTAYPKAILQKAAVYNKTIFAGASLASTINRHFDNTTTLTANHTSFKNPFTTNYELRDEWNSGGRTVFTYHTETKNIRFKWLAGAELLYNHSHIDDYDNNEGVKAAVQFKDELYATQQSFFTQINLQWTERFTAQAGISSNQQIIKYKRLTDSLQNTFVKSKTSNLAAPRISLLYKVVGDVNVYAVAAKGFSPPSLQELHPSNGTFNDSLQPEYGWNFELGIKGNLLQNRLQFDASAYSFRLRNAIVRRSTDVNPEYYVNAGSTRQQGIEVWMRAWVIKNETHFINSLAVSNSYSFQPYTFTSYMVADADYSGNRITGVPRNINVSTVEIESKPGFYANVILNNTSSIPLTDANDAFADAYHLLQCKIGYHHRVSNHYFQYNIFIGGDNLLNEAYSLGNDINAFGKRYYNPAPKRNFFAGVQVLF</sequence>
<evidence type="ECO:0000256" key="4">
    <source>
        <dbReference type="ARBA" id="ARBA00022496"/>
    </source>
</evidence>
<dbReference type="Pfam" id="PF07715">
    <property type="entry name" value="Plug"/>
    <property type="match status" value="1"/>
</dbReference>
<keyword evidence="15" id="KW-0675">Receptor</keyword>
<evidence type="ECO:0000256" key="5">
    <source>
        <dbReference type="ARBA" id="ARBA00022692"/>
    </source>
</evidence>
<feature type="domain" description="TonB-dependent receptor-like beta-barrel" evidence="13">
    <location>
        <begin position="284"/>
        <end position="701"/>
    </location>
</feature>
<dbReference type="InterPro" id="IPR037066">
    <property type="entry name" value="Plug_dom_sf"/>
</dbReference>
<dbReference type="PANTHER" id="PTHR32552:SF81">
    <property type="entry name" value="TONB-DEPENDENT OUTER MEMBRANE RECEPTOR"/>
    <property type="match status" value="1"/>
</dbReference>
<dbReference type="InterPro" id="IPR039426">
    <property type="entry name" value="TonB-dep_rcpt-like"/>
</dbReference>
<comment type="similarity">
    <text evidence="11 12">Belongs to the TonB-dependent receptor family.</text>
</comment>
<evidence type="ECO:0000256" key="9">
    <source>
        <dbReference type="ARBA" id="ARBA00023136"/>
    </source>
</evidence>
<gene>
    <name evidence="15" type="ORF">FC093_17725</name>
</gene>
<evidence type="ECO:0000313" key="16">
    <source>
        <dbReference type="Proteomes" id="UP000305848"/>
    </source>
</evidence>
<dbReference type="PROSITE" id="PS52016">
    <property type="entry name" value="TONB_DEPENDENT_REC_3"/>
    <property type="match status" value="1"/>
</dbReference>
<evidence type="ECO:0000256" key="6">
    <source>
        <dbReference type="ARBA" id="ARBA00023004"/>
    </source>
</evidence>
<reference evidence="15 16" key="1">
    <citation type="submission" date="2019-05" db="EMBL/GenBank/DDBJ databases">
        <title>Panacibacter sp. strain 17mud1-8 Genome sequencing and assembly.</title>
        <authorList>
            <person name="Chhetri G."/>
        </authorList>
    </citation>
    <scope>NUCLEOTIDE SEQUENCE [LARGE SCALE GENOMIC DNA]</scope>
    <source>
        <strain evidence="15 16">17mud1-8</strain>
    </source>
</reference>
<dbReference type="Gene3D" id="2.40.170.20">
    <property type="entry name" value="TonB-dependent receptor, beta-barrel domain"/>
    <property type="match status" value="1"/>
</dbReference>
<dbReference type="InterPro" id="IPR000531">
    <property type="entry name" value="Beta-barrel_TonB"/>
</dbReference>
<keyword evidence="9 11" id="KW-0472">Membrane</keyword>
<keyword evidence="2 11" id="KW-0813">Transport</keyword>
<evidence type="ECO:0000256" key="11">
    <source>
        <dbReference type="PROSITE-ProRule" id="PRU01360"/>
    </source>
</evidence>
<evidence type="ECO:0000313" key="15">
    <source>
        <dbReference type="EMBL" id="TKK66412.1"/>
    </source>
</evidence>
<organism evidence="15 16">
    <name type="scientific">Ilyomonas limi</name>
    <dbReference type="NCBI Taxonomy" id="2575867"/>
    <lineage>
        <taxon>Bacteria</taxon>
        <taxon>Pseudomonadati</taxon>
        <taxon>Bacteroidota</taxon>
        <taxon>Chitinophagia</taxon>
        <taxon>Chitinophagales</taxon>
        <taxon>Chitinophagaceae</taxon>
        <taxon>Ilyomonas</taxon>
    </lineage>
</organism>
<evidence type="ECO:0000256" key="8">
    <source>
        <dbReference type="ARBA" id="ARBA00023077"/>
    </source>
</evidence>
<evidence type="ECO:0000256" key="3">
    <source>
        <dbReference type="ARBA" id="ARBA00022452"/>
    </source>
</evidence>
<dbReference type="PANTHER" id="PTHR32552">
    <property type="entry name" value="FERRICHROME IRON RECEPTOR-RELATED"/>
    <property type="match status" value="1"/>
</dbReference>
<dbReference type="Pfam" id="PF00593">
    <property type="entry name" value="TonB_dep_Rec_b-barrel"/>
    <property type="match status" value="1"/>
</dbReference>
<feature type="domain" description="TonB-dependent receptor plug" evidence="14">
    <location>
        <begin position="99"/>
        <end position="207"/>
    </location>
</feature>
<evidence type="ECO:0000259" key="14">
    <source>
        <dbReference type="Pfam" id="PF07715"/>
    </source>
</evidence>
<evidence type="ECO:0000259" key="13">
    <source>
        <dbReference type="Pfam" id="PF00593"/>
    </source>
</evidence>
<dbReference type="OrthoDB" id="9782587at2"/>
<name>A0A4U3KVN3_9BACT</name>
<keyword evidence="7" id="KW-0406">Ion transport</keyword>
<dbReference type="AlphaFoldDB" id="A0A4U3KVN3"/>
<protein>
    <submittedName>
        <fullName evidence="15">TonB-dependent receptor</fullName>
    </submittedName>
</protein>